<dbReference type="PANTHER" id="PTHR36173">
    <property type="entry name" value="RIBONUCLEASE VAPC16-RELATED"/>
    <property type="match status" value="1"/>
</dbReference>
<dbReference type="EMBL" id="DRLD01000155">
    <property type="protein sequence ID" value="HED10130.1"/>
    <property type="molecule type" value="Genomic_DNA"/>
</dbReference>
<gene>
    <name evidence="2" type="ORF">ENJ10_05550</name>
</gene>
<comment type="caution">
    <text evidence="2">The sequence shown here is derived from an EMBL/GenBank/DDBJ whole genome shotgun (WGS) entry which is preliminary data.</text>
</comment>
<reference evidence="2" key="1">
    <citation type="journal article" date="2020" name="mSystems">
        <title>Genome- and Community-Level Interaction Insights into Carbon Utilization and Element Cycling Functions of Hydrothermarchaeota in Hydrothermal Sediment.</title>
        <authorList>
            <person name="Zhou Z."/>
            <person name="Liu Y."/>
            <person name="Xu W."/>
            <person name="Pan J."/>
            <person name="Luo Z.H."/>
            <person name="Li M."/>
        </authorList>
    </citation>
    <scope>NUCLEOTIDE SEQUENCE [LARGE SCALE GENOMIC DNA]</scope>
    <source>
        <strain evidence="2">HyVt-456</strain>
    </source>
</reference>
<evidence type="ECO:0000259" key="1">
    <source>
        <dbReference type="Pfam" id="PF01850"/>
    </source>
</evidence>
<dbReference type="InterPro" id="IPR052919">
    <property type="entry name" value="TA_system_RNase"/>
</dbReference>
<dbReference type="Pfam" id="PF01850">
    <property type="entry name" value="PIN"/>
    <property type="match status" value="1"/>
</dbReference>
<dbReference type="SUPFAM" id="SSF88723">
    <property type="entry name" value="PIN domain-like"/>
    <property type="match status" value="1"/>
</dbReference>
<dbReference type="PANTHER" id="PTHR36173:SF2">
    <property type="entry name" value="RIBONUCLEASE VAPC16"/>
    <property type="match status" value="1"/>
</dbReference>
<feature type="domain" description="PIN" evidence="1">
    <location>
        <begin position="4"/>
        <end position="122"/>
    </location>
</feature>
<proteinExistence type="predicted"/>
<evidence type="ECO:0000313" key="2">
    <source>
        <dbReference type="EMBL" id="HED10130.1"/>
    </source>
</evidence>
<dbReference type="Proteomes" id="UP000886005">
    <property type="component" value="Unassembled WGS sequence"/>
</dbReference>
<organism evidence="2">
    <name type="scientific">Caldithrix abyssi</name>
    <dbReference type="NCBI Taxonomy" id="187145"/>
    <lineage>
        <taxon>Bacteria</taxon>
        <taxon>Pseudomonadati</taxon>
        <taxon>Calditrichota</taxon>
        <taxon>Calditrichia</taxon>
        <taxon>Calditrichales</taxon>
        <taxon>Calditrichaceae</taxon>
        <taxon>Caldithrix</taxon>
    </lineage>
</organism>
<dbReference type="AlphaFoldDB" id="A0A7V1LLG4"/>
<name>A0A7V1LLG4_CALAY</name>
<dbReference type="Gene3D" id="3.40.50.1010">
    <property type="entry name" value="5'-nuclease"/>
    <property type="match status" value="1"/>
</dbReference>
<dbReference type="InterPro" id="IPR002716">
    <property type="entry name" value="PIN_dom"/>
</dbReference>
<dbReference type="InterPro" id="IPR041705">
    <property type="entry name" value="PIN_Sll0205"/>
</dbReference>
<protein>
    <submittedName>
        <fullName evidence="2">Type II toxin-antitoxin system VapC family toxin</fullName>
    </submittedName>
</protein>
<accession>A0A7V1LLG4</accession>
<dbReference type="CDD" id="cd09872">
    <property type="entry name" value="PIN_Sll0205-like"/>
    <property type="match status" value="1"/>
</dbReference>
<sequence>MRLLLDTHAFLWIVSDDKKLPEDVKRCFLDSGNEIFISSASIWEMAIKISLGKLKIGIDLNAFVKNHVMGNDIGILNIRLSHIYRLENLPFHHRDPFDRLIICQAIDENLQIVSRDSSFDKYSVTRLW</sequence>
<dbReference type="InterPro" id="IPR029060">
    <property type="entry name" value="PIN-like_dom_sf"/>
</dbReference>